<reference evidence="2" key="1">
    <citation type="journal article" date="2024" name="IScience">
        <title>Strigolactones Initiate the Formation of Haustorium-like Structures in Castilleja.</title>
        <authorList>
            <person name="Buerger M."/>
            <person name="Peterson D."/>
            <person name="Chory J."/>
        </authorList>
    </citation>
    <scope>NUCLEOTIDE SEQUENCE [LARGE SCALE GENOMIC DNA]</scope>
</reference>
<accession>A0ABD3BCA5</accession>
<protein>
    <recommendedName>
        <fullName evidence="3">RNase H type-1 domain-containing protein</fullName>
    </recommendedName>
</protein>
<evidence type="ECO:0000313" key="1">
    <source>
        <dbReference type="EMBL" id="KAL3615021.1"/>
    </source>
</evidence>
<proteinExistence type="predicted"/>
<name>A0ABD3BCA5_9LAMI</name>
<dbReference type="EMBL" id="JAVIJP010000100">
    <property type="protein sequence ID" value="KAL3615021.1"/>
    <property type="molecule type" value="Genomic_DNA"/>
</dbReference>
<sequence length="406" mass="45689">MPTYAMSIFVFPKNICHKIDASCRKFWWGVNKNGNALMLKSWDSICKPKSAGGLGFKRAFDMNMALMAKLAWAITADHNCIWIKLIKSKYLRGKSFLNDNLSLAGGSWIWADICHCRDTIKAGAIYTINANSNILIWTEPWIPTHPSFIPLINNMNPNSLVLSLVRDLINQSSCSWNIQSLTATFSPDLIKEILKIQISPSDRPKTLVWSPSLSGIFSSKSVYLSSQMARFNHSSILPPTVWNKIWNSKLHNRLKLMLWRILNKALPCKDKIDLFILFNALLFDNIWRYRNSLAHGGPSMTVQDLVSTISKQSQSHWFSTVQTAQSGSSANHIWKPPPSGWKKINVDAAFKNDVTFNGMVLKNEDGSIQLAAITSHHCSDAITAETLAILDACYTLIKYQGCKSDY</sequence>
<comment type="caution">
    <text evidence="1">The sequence shown here is derived from an EMBL/GenBank/DDBJ whole genome shotgun (WGS) entry which is preliminary data.</text>
</comment>
<dbReference type="AlphaFoldDB" id="A0ABD3BCA5"/>
<gene>
    <name evidence="1" type="ORF">CASFOL_040682</name>
</gene>
<dbReference type="Proteomes" id="UP001632038">
    <property type="component" value="Unassembled WGS sequence"/>
</dbReference>
<dbReference type="PANTHER" id="PTHR33116">
    <property type="entry name" value="REVERSE TRANSCRIPTASE ZINC-BINDING DOMAIN-CONTAINING PROTEIN-RELATED-RELATED"/>
    <property type="match status" value="1"/>
</dbReference>
<evidence type="ECO:0000313" key="2">
    <source>
        <dbReference type="Proteomes" id="UP001632038"/>
    </source>
</evidence>
<evidence type="ECO:0008006" key="3">
    <source>
        <dbReference type="Google" id="ProtNLM"/>
    </source>
</evidence>
<organism evidence="1 2">
    <name type="scientific">Castilleja foliolosa</name>
    <dbReference type="NCBI Taxonomy" id="1961234"/>
    <lineage>
        <taxon>Eukaryota</taxon>
        <taxon>Viridiplantae</taxon>
        <taxon>Streptophyta</taxon>
        <taxon>Embryophyta</taxon>
        <taxon>Tracheophyta</taxon>
        <taxon>Spermatophyta</taxon>
        <taxon>Magnoliopsida</taxon>
        <taxon>eudicotyledons</taxon>
        <taxon>Gunneridae</taxon>
        <taxon>Pentapetalae</taxon>
        <taxon>asterids</taxon>
        <taxon>lamiids</taxon>
        <taxon>Lamiales</taxon>
        <taxon>Orobanchaceae</taxon>
        <taxon>Pedicularideae</taxon>
        <taxon>Castillejinae</taxon>
        <taxon>Castilleja</taxon>
    </lineage>
</organism>
<keyword evidence="2" id="KW-1185">Reference proteome</keyword>
<dbReference type="PANTHER" id="PTHR33116:SF86">
    <property type="entry name" value="REVERSE TRANSCRIPTASE DOMAIN-CONTAINING PROTEIN"/>
    <property type="match status" value="1"/>
</dbReference>